<dbReference type="Pfam" id="PF14230">
    <property type="entry name" value="DUF4333"/>
    <property type="match status" value="1"/>
</dbReference>
<accession>A0A1E3SL64</accession>
<dbReference type="RefSeq" id="WP_069402525.1">
    <property type="nucleotide sequence ID" value="NZ_JACKTB010000012.1"/>
</dbReference>
<dbReference type="InterPro" id="IPR025637">
    <property type="entry name" value="DUF4333"/>
</dbReference>
<name>A0A1E3SL64_9MYCO</name>
<sequence>MRRIAQTATAALTVGLLGALAVGCGSKTTVKPDGAAQSVVDVVSKQTGFHPNDVHCPAGVEAKVGVQFDCHFTGPEGKEYTANMKITRVSGAEVDFDVNTHPS</sequence>
<keyword evidence="1" id="KW-0732">Signal</keyword>
<organism evidence="3 4">
    <name type="scientific">Mycobacterium sherrisii</name>
    <dbReference type="NCBI Taxonomy" id="243061"/>
    <lineage>
        <taxon>Bacteria</taxon>
        <taxon>Bacillati</taxon>
        <taxon>Actinomycetota</taxon>
        <taxon>Actinomycetes</taxon>
        <taxon>Mycobacteriales</taxon>
        <taxon>Mycobacteriaceae</taxon>
        <taxon>Mycobacterium</taxon>
        <taxon>Mycobacterium simiae complex</taxon>
    </lineage>
</organism>
<feature type="chain" id="PRO_5043144310" description="DUF4333 domain-containing protein" evidence="1">
    <location>
        <begin position="22"/>
        <end position="103"/>
    </location>
</feature>
<evidence type="ECO:0000313" key="4">
    <source>
        <dbReference type="Proteomes" id="UP000094224"/>
    </source>
</evidence>
<gene>
    <name evidence="3" type="ORF">BHQ21_22570</name>
</gene>
<feature type="domain" description="DUF4333" evidence="2">
    <location>
        <begin position="18"/>
        <end position="91"/>
    </location>
</feature>
<proteinExistence type="predicted"/>
<reference evidence="4" key="1">
    <citation type="submission" date="2016-09" db="EMBL/GenBank/DDBJ databases">
        <authorList>
            <person name="Greninger A.L."/>
            <person name="Jerome K.R."/>
            <person name="Mcnair B."/>
            <person name="Wallis C."/>
            <person name="Fang F."/>
        </authorList>
    </citation>
    <scope>NUCLEOTIDE SEQUENCE [LARGE SCALE GENOMIC DNA]</scope>
    <source>
        <strain evidence="4">BC1_M4</strain>
    </source>
</reference>
<comment type="caution">
    <text evidence="3">The sequence shown here is derived from an EMBL/GenBank/DDBJ whole genome shotgun (WGS) entry which is preliminary data.</text>
</comment>
<evidence type="ECO:0000256" key="1">
    <source>
        <dbReference type="SAM" id="SignalP"/>
    </source>
</evidence>
<dbReference type="Proteomes" id="UP000094224">
    <property type="component" value="Unassembled WGS sequence"/>
</dbReference>
<evidence type="ECO:0000313" key="3">
    <source>
        <dbReference type="EMBL" id="ODR02288.1"/>
    </source>
</evidence>
<dbReference type="EMBL" id="MIHC01000051">
    <property type="protein sequence ID" value="ODR02288.1"/>
    <property type="molecule type" value="Genomic_DNA"/>
</dbReference>
<feature type="signal peptide" evidence="1">
    <location>
        <begin position="1"/>
        <end position="21"/>
    </location>
</feature>
<keyword evidence="4" id="KW-1185">Reference proteome</keyword>
<dbReference type="OrthoDB" id="4738183at2"/>
<evidence type="ECO:0000259" key="2">
    <source>
        <dbReference type="Pfam" id="PF14230"/>
    </source>
</evidence>
<dbReference type="AlphaFoldDB" id="A0A1E3SL64"/>
<protein>
    <recommendedName>
        <fullName evidence="2">DUF4333 domain-containing protein</fullName>
    </recommendedName>
</protein>
<dbReference type="PROSITE" id="PS51257">
    <property type="entry name" value="PROKAR_LIPOPROTEIN"/>
    <property type="match status" value="1"/>
</dbReference>